<proteinExistence type="predicted"/>
<organism evidence="2 3">
    <name type="scientific">Pseudonocardia sulfidoxydans NBRC 16205</name>
    <dbReference type="NCBI Taxonomy" id="1223511"/>
    <lineage>
        <taxon>Bacteria</taxon>
        <taxon>Bacillati</taxon>
        <taxon>Actinomycetota</taxon>
        <taxon>Actinomycetes</taxon>
        <taxon>Pseudonocardiales</taxon>
        <taxon>Pseudonocardiaceae</taxon>
        <taxon>Pseudonocardia</taxon>
    </lineage>
</organism>
<sequence>MAAGSVVAAIWARAMRITDDPNPATHDPAATSLLYRGDVATVRLRANLSGRERRPESPPHSSIRGTSSDPRLSR</sequence>
<protein>
    <submittedName>
        <fullName evidence="2">Uncharacterized protein</fullName>
    </submittedName>
</protein>
<feature type="compositionally biased region" description="Polar residues" evidence="1">
    <location>
        <begin position="59"/>
        <end position="74"/>
    </location>
</feature>
<name>A0A511D9N8_9PSEU</name>
<dbReference type="AlphaFoldDB" id="A0A511D9N8"/>
<gene>
    <name evidence="2" type="ORF">PSU4_04450</name>
</gene>
<reference evidence="2 3" key="1">
    <citation type="submission" date="2019-07" db="EMBL/GenBank/DDBJ databases">
        <title>Whole genome shotgun sequence of Pseudonocardia sulfidoxydans NBRC 16205.</title>
        <authorList>
            <person name="Hosoyama A."/>
            <person name="Uohara A."/>
            <person name="Ohji S."/>
            <person name="Ichikawa N."/>
        </authorList>
    </citation>
    <scope>NUCLEOTIDE SEQUENCE [LARGE SCALE GENOMIC DNA]</scope>
    <source>
        <strain evidence="2 3">NBRC 16205</strain>
    </source>
</reference>
<feature type="region of interest" description="Disordered" evidence="1">
    <location>
        <begin position="45"/>
        <end position="74"/>
    </location>
</feature>
<evidence type="ECO:0000313" key="3">
    <source>
        <dbReference type="Proteomes" id="UP000321685"/>
    </source>
</evidence>
<dbReference type="EMBL" id="BJVJ01000003">
    <property type="protein sequence ID" value="GEL21491.1"/>
    <property type="molecule type" value="Genomic_DNA"/>
</dbReference>
<dbReference type="Proteomes" id="UP000321685">
    <property type="component" value="Unassembled WGS sequence"/>
</dbReference>
<accession>A0A511D9N8</accession>
<comment type="caution">
    <text evidence="2">The sequence shown here is derived from an EMBL/GenBank/DDBJ whole genome shotgun (WGS) entry which is preliminary data.</text>
</comment>
<evidence type="ECO:0000256" key="1">
    <source>
        <dbReference type="SAM" id="MobiDB-lite"/>
    </source>
</evidence>
<evidence type="ECO:0000313" key="2">
    <source>
        <dbReference type="EMBL" id="GEL21491.1"/>
    </source>
</evidence>
<keyword evidence="3" id="KW-1185">Reference proteome</keyword>